<dbReference type="PROSITE" id="PS51257">
    <property type="entry name" value="PROKAR_LIPOPROTEIN"/>
    <property type="match status" value="1"/>
</dbReference>
<dbReference type="InterPro" id="IPR038468">
    <property type="entry name" value="MmpS_C"/>
</dbReference>
<dbReference type="RefSeq" id="WP_381834313.1">
    <property type="nucleotide sequence ID" value="NZ_JBHTCF010000011.1"/>
</dbReference>
<keyword evidence="6" id="KW-0472">Membrane</keyword>
<comment type="similarity">
    <text evidence="2">Belongs to the MmpS family.</text>
</comment>
<proteinExistence type="inferred from homology"/>
<reference evidence="9" key="1">
    <citation type="journal article" date="2019" name="Int. J. Syst. Evol. Microbiol.">
        <title>The Global Catalogue of Microorganisms (GCM) 10K type strain sequencing project: providing services to taxonomists for standard genome sequencing and annotation.</title>
        <authorList>
            <consortium name="The Broad Institute Genomics Platform"/>
            <consortium name="The Broad Institute Genome Sequencing Center for Infectious Disease"/>
            <person name="Wu L."/>
            <person name="Ma J."/>
        </authorList>
    </citation>
    <scope>NUCLEOTIDE SEQUENCE [LARGE SCALE GENOMIC DNA]</scope>
    <source>
        <strain evidence="9">SYNS20</strain>
    </source>
</reference>
<gene>
    <name evidence="8" type="ORF">ACFQVC_24700</name>
</gene>
<evidence type="ECO:0000256" key="2">
    <source>
        <dbReference type="ARBA" id="ARBA00007531"/>
    </source>
</evidence>
<evidence type="ECO:0000256" key="4">
    <source>
        <dbReference type="ARBA" id="ARBA00022692"/>
    </source>
</evidence>
<keyword evidence="5" id="KW-1133">Transmembrane helix</keyword>
<sequence length="142" mass="14748">MNRTFRTAVCAFAAAGLAFGLTACSEAQKVADGAVDKAVNEKYDVTYEVTGNGVDEIQFNGGGGKSATDPKIEKITKPELPWKKTVTLRGIEPPTVLPIAADIKGTDVTCKITYKGKVIKEASGEGVISGGGCVAVSPIVEQ</sequence>
<keyword evidence="9" id="KW-1185">Reference proteome</keyword>
<evidence type="ECO:0000256" key="1">
    <source>
        <dbReference type="ARBA" id="ARBA00004236"/>
    </source>
</evidence>
<protein>
    <submittedName>
        <fullName evidence="8">MmpS family transport accessory protein</fullName>
    </submittedName>
</protein>
<organism evidence="8 9">
    <name type="scientific">Streptomyces monticola</name>
    <dbReference type="NCBI Taxonomy" id="2666263"/>
    <lineage>
        <taxon>Bacteria</taxon>
        <taxon>Bacillati</taxon>
        <taxon>Actinomycetota</taxon>
        <taxon>Actinomycetes</taxon>
        <taxon>Kitasatosporales</taxon>
        <taxon>Streptomycetaceae</taxon>
        <taxon>Streptomyces</taxon>
    </lineage>
</organism>
<name>A0ABW2JMM6_9ACTN</name>
<evidence type="ECO:0000313" key="8">
    <source>
        <dbReference type="EMBL" id="MFC7307414.1"/>
    </source>
</evidence>
<dbReference type="Gene3D" id="2.60.40.2880">
    <property type="entry name" value="MmpS1-5, C-terminal soluble domain"/>
    <property type="match status" value="1"/>
</dbReference>
<comment type="caution">
    <text evidence="8">The sequence shown here is derived from an EMBL/GenBank/DDBJ whole genome shotgun (WGS) entry which is preliminary data.</text>
</comment>
<dbReference type="EMBL" id="JBHTCF010000011">
    <property type="protein sequence ID" value="MFC7307414.1"/>
    <property type="molecule type" value="Genomic_DNA"/>
</dbReference>
<evidence type="ECO:0000256" key="6">
    <source>
        <dbReference type="ARBA" id="ARBA00023136"/>
    </source>
</evidence>
<comment type="subcellular location">
    <subcellularLocation>
        <location evidence="1">Cell membrane</location>
    </subcellularLocation>
</comment>
<feature type="chain" id="PRO_5046832737" evidence="7">
    <location>
        <begin position="24"/>
        <end position="142"/>
    </location>
</feature>
<evidence type="ECO:0000313" key="9">
    <source>
        <dbReference type="Proteomes" id="UP001596523"/>
    </source>
</evidence>
<feature type="signal peptide" evidence="7">
    <location>
        <begin position="1"/>
        <end position="23"/>
    </location>
</feature>
<keyword evidence="4" id="KW-0812">Transmembrane</keyword>
<keyword evidence="7" id="KW-0732">Signal</keyword>
<dbReference type="Proteomes" id="UP001596523">
    <property type="component" value="Unassembled WGS sequence"/>
</dbReference>
<dbReference type="Pfam" id="PF05423">
    <property type="entry name" value="Mycobact_memb"/>
    <property type="match status" value="1"/>
</dbReference>
<evidence type="ECO:0000256" key="7">
    <source>
        <dbReference type="SAM" id="SignalP"/>
    </source>
</evidence>
<evidence type="ECO:0000256" key="5">
    <source>
        <dbReference type="ARBA" id="ARBA00022989"/>
    </source>
</evidence>
<evidence type="ECO:0000256" key="3">
    <source>
        <dbReference type="ARBA" id="ARBA00022475"/>
    </source>
</evidence>
<dbReference type="InterPro" id="IPR008693">
    <property type="entry name" value="MmpS"/>
</dbReference>
<accession>A0ABW2JMM6</accession>
<keyword evidence="3" id="KW-1003">Cell membrane</keyword>